<dbReference type="EMBL" id="CANHGI010000002">
    <property type="protein sequence ID" value="CAI5442178.1"/>
    <property type="molecule type" value="Genomic_DNA"/>
</dbReference>
<comment type="catalytic activity">
    <reaction evidence="1">
        <text>a phosphate monoester + H2O = an alcohol + phosphate</text>
        <dbReference type="Rhea" id="RHEA:15017"/>
        <dbReference type="ChEBI" id="CHEBI:15377"/>
        <dbReference type="ChEBI" id="CHEBI:30879"/>
        <dbReference type="ChEBI" id="CHEBI:43474"/>
        <dbReference type="ChEBI" id="CHEBI:67140"/>
        <dbReference type="EC" id="3.1.3.2"/>
    </reaction>
</comment>
<gene>
    <name evidence="4" type="ORF">CAMP_LOCUS4815</name>
</gene>
<feature type="chain" id="PRO_5040231965" description="Histidine acid phosphatase family protein" evidence="3">
    <location>
        <begin position="17"/>
        <end position="391"/>
    </location>
</feature>
<evidence type="ECO:0008006" key="6">
    <source>
        <dbReference type="Google" id="ProtNLM"/>
    </source>
</evidence>
<evidence type="ECO:0000313" key="5">
    <source>
        <dbReference type="Proteomes" id="UP001152747"/>
    </source>
</evidence>
<keyword evidence="5" id="KW-1185">Reference proteome</keyword>
<comment type="caution">
    <text evidence="4">The sequence shown here is derived from an EMBL/GenBank/DDBJ whole genome shotgun (WGS) entry which is preliminary data.</text>
</comment>
<name>A0A9P1MX61_9PELO</name>
<feature type="signal peptide" evidence="3">
    <location>
        <begin position="1"/>
        <end position="16"/>
    </location>
</feature>
<evidence type="ECO:0000256" key="2">
    <source>
        <dbReference type="ARBA" id="ARBA00005375"/>
    </source>
</evidence>
<proteinExistence type="inferred from homology"/>
<dbReference type="CDD" id="cd07061">
    <property type="entry name" value="HP_HAP_like"/>
    <property type="match status" value="1"/>
</dbReference>
<dbReference type="SUPFAM" id="SSF53254">
    <property type="entry name" value="Phosphoglycerate mutase-like"/>
    <property type="match status" value="1"/>
</dbReference>
<dbReference type="InterPro" id="IPR050645">
    <property type="entry name" value="Histidine_acid_phosphatase"/>
</dbReference>
<protein>
    <recommendedName>
        <fullName evidence="6">Histidine acid phosphatase family protein</fullName>
    </recommendedName>
</protein>
<dbReference type="PANTHER" id="PTHR11567">
    <property type="entry name" value="ACID PHOSPHATASE-RELATED"/>
    <property type="match status" value="1"/>
</dbReference>
<evidence type="ECO:0000256" key="1">
    <source>
        <dbReference type="ARBA" id="ARBA00000032"/>
    </source>
</evidence>
<dbReference type="GO" id="GO:0003993">
    <property type="term" value="F:acid phosphatase activity"/>
    <property type="evidence" value="ECO:0007669"/>
    <property type="project" value="UniProtKB-EC"/>
</dbReference>
<dbReference type="InterPro" id="IPR033379">
    <property type="entry name" value="Acid_Pase_AS"/>
</dbReference>
<accession>A0A9P1MX61</accession>
<comment type="similarity">
    <text evidence="2">Belongs to the histidine acid phosphatase family.</text>
</comment>
<evidence type="ECO:0000313" key="4">
    <source>
        <dbReference type="EMBL" id="CAI5442178.1"/>
    </source>
</evidence>
<reference evidence="4" key="1">
    <citation type="submission" date="2022-11" db="EMBL/GenBank/DDBJ databases">
        <authorList>
            <person name="Kikuchi T."/>
        </authorList>
    </citation>
    <scope>NUCLEOTIDE SEQUENCE</scope>
    <source>
        <strain evidence="4">PS1010</strain>
    </source>
</reference>
<sequence>MKLAVLPLVIFSLIQSSPVSQQHQLIYVQAVWRHGDRTPQNGFKTDTITESDWIKETGNGFGQLTSLGIKQQVNLGKAIRRRYIEKEFQFLPEDYDASVMHIRTTDTNRTFKSAEANMLGMYPDGHNFSFYRTIGYKKDCAGAVFCKCPRVDKLYQLSNNLEENKIFAKESEVVEILNKLTEYYGETITLDNIWRVFDNLNCQRIHFPERLKEKTWYNEELYQKLLNISYESNERFFGLYETANSTILNGIDISSETKKLRVSALVEEISKRLRNKLENSDDIIKYHAYSAHDATVFAVLSALELHDHAANSPGEWPNYAAAVFIELYQNQRNEPFFKLVYRKDENSNFEDLTRNIPQCVDQEYCPFKIFEEITKTYKIEKPILEYCQQLP</sequence>
<dbReference type="InterPro" id="IPR029033">
    <property type="entry name" value="His_PPase_superfam"/>
</dbReference>
<dbReference type="Proteomes" id="UP001152747">
    <property type="component" value="Unassembled WGS sequence"/>
</dbReference>
<dbReference type="Pfam" id="PF00328">
    <property type="entry name" value="His_Phos_2"/>
    <property type="match status" value="1"/>
</dbReference>
<dbReference type="PROSITE" id="PS00616">
    <property type="entry name" value="HIS_ACID_PHOSPHAT_1"/>
    <property type="match status" value="1"/>
</dbReference>
<dbReference type="AlphaFoldDB" id="A0A9P1MX61"/>
<organism evidence="4 5">
    <name type="scientific">Caenorhabditis angaria</name>
    <dbReference type="NCBI Taxonomy" id="860376"/>
    <lineage>
        <taxon>Eukaryota</taxon>
        <taxon>Metazoa</taxon>
        <taxon>Ecdysozoa</taxon>
        <taxon>Nematoda</taxon>
        <taxon>Chromadorea</taxon>
        <taxon>Rhabditida</taxon>
        <taxon>Rhabditina</taxon>
        <taxon>Rhabditomorpha</taxon>
        <taxon>Rhabditoidea</taxon>
        <taxon>Rhabditidae</taxon>
        <taxon>Peloderinae</taxon>
        <taxon>Caenorhabditis</taxon>
    </lineage>
</organism>
<evidence type="ECO:0000256" key="3">
    <source>
        <dbReference type="SAM" id="SignalP"/>
    </source>
</evidence>
<dbReference type="InterPro" id="IPR000560">
    <property type="entry name" value="His_Pase_clade-2"/>
</dbReference>
<dbReference type="OrthoDB" id="5821688at2759"/>
<keyword evidence="3" id="KW-0732">Signal</keyword>
<dbReference type="PANTHER" id="PTHR11567:SF206">
    <property type="entry name" value="HISTIDINE ACID PHOSPHATASE-RELATED"/>
    <property type="match status" value="1"/>
</dbReference>
<dbReference type="Gene3D" id="3.40.50.1240">
    <property type="entry name" value="Phosphoglycerate mutase-like"/>
    <property type="match status" value="1"/>
</dbReference>